<evidence type="ECO:0000256" key="5">
    <source>
        <dbReference type="ARBA" id="ARBA00023065"/>
    </source>
</evidence>
<reference evidence="9 10" key="1">
    <citation type="submission" date="2016-02" db="EMBL/GenBank/DDBJ databases">
        <title>Genome analysis of coral dinoflagellate symbionts highlights evolutionary adaptations to a symbiotic lifestyle.</title>
        <authorList>
            <person name="Aranda M."/>
            <person name="Li Y."/>
            <person name="Liew Y.J."/>
            <person name="Baumgarten S."/>
            <person name="Simakov O."/>
            <person name="Wilson M."/>
            <person name="Piel J."/>
            <person name="Ashoor H."/>
            <person name="Bougouffa S."/>
            <person name="Bajic V.B."/>
            <person name="Ryu T."/>
            <person name="Ravasi T."/>
            <person name="Bayer T."/>
            <person name="Micklem G."/>
            <person name="Kim H."/>
            <person name="Bhak J."/>
            <person name="Lajeunesse T.C."/>
            <person name="Voolstra C.R."/>
        </authorList>
    </citation>
    <scope>NUCLEOTIDE SEQUENCE [LARGE SCALE GENOMIC DNA]</scope>
    <source>
        <strain evidence="9 10">CCMP2467</strain>
    </source>
</reference>
<evidence type="ECO:0000259" key="8">
    <source>
        <dbReference type="Pfam" id="PF01699"/>
    </source>
</evidence>
<dbReference type="GO" id="GO:0012505">
    <property type="term" value="C:endomembrane system"/>
    <property type="evidence" value="ECO:0007669"/>
    <property type="project" value="UniProtKB-SubCell"/>
</dbReference>
<dbReference type="InterPro" id="IPR004713">
    <property type="entry name" value="CaH_exchang"/>
</dbReference>
<dbReference type="InterPro" id="IPR004837">
    <property type="entry name" value="NaCa_Exmemb"/>
</dbReference>
<dbReference type="EMBL" id="LSRX01000037">
    <property type="protein sequence ID" value="OLQ12877.1"/>
    <property type="molecule type" value="Genomic_DNA"/>
</dbReference>
<evidence type="ECO:0000313" key="10">
    <source>
        <dbReference type="Proteomes" id="UP000186817"/>
    </source>
</evidence>
<evidence type="ECO:0000256" key="3">
    <source>
        <dbReference type="ARBA" id="ARBA00022692"/>
    </source>
</evidence>
<dbReference type="Gene3D" id="1.20.1420.30">
    <property type="entry name" value="NCX, central ion-binding region"/>
    <property type="match status" value="1"/>
</dbReference>
<feature type="domain" description="Sodium/calcium exchanger membrane region" evidence="8">
    <location>
        <begin position="90"/>
        <end position="205"/>
    </location>
</feature>
<proteinExistence type="predicted"/>
<dbReference type="GO" id="GO:0006874">
    <property type="term" value="P:intracellular calcium ion homeostasis"/>
    <property type="evidence" value="ECO:0007669"/>
    <property type="project" value="TreeGrafter"/>
</dbReference>
<keyword evidence="4 7" id="KW-1133">Transmembrane helix</keyword>
<keyword evidence="5" id="KW-0406">Ion transport</keyword>
<feature type="transmembrane region" description="Helical" evidence="7">
    <location>
        <begin position="187"/>
        <end position="207"/>
    </location>
</feature>
<gene>
    <name evidence="9" type="primary">CAX5</name>
    <name evidence="9" type="ORF">AK812_SmicGene3160</name>
</gene>
<evidence type="ECO:0000313" key="9">
    <source>
        <dbReference type="EMBL" id="OLQ12877.1"/>
    </source>
</evidence>
<protein>
    <submittedName>
        <fullName evidence="9">Vacuolar cation/proton exchanger 5</fullName>
    </submittedName>
</protein>
<dbReference type="AlphaFoldDB" id="A0A1Q9EZQ4"/>
<dbReference type="PANTHER" id="PTHR31503:SF22">
    <property type="entry name" value="VACUOLAR CALCIUM ION TRANSPORTER"/>
    <property type="match status" value="1"/>
</dbReference>
<keyword evidence="2" id="KW-0813">Transport</keyword>
<dbReference type="PANTHER" id="PTHR31503">
    <property type="entry name" value="VACUOLAR CALCIUM ION TRANSPORTER"/>
    <property type="match status" value="1"/>
</dbReference>
<dbReference type="GO" id="GO:0015369">
    <property type="term" value="F:calcium:proton antiporter activity"/>
    <property type="evidence" value="ECO:0007669"/>
    <property type="project" value="TreeGrafter"/>
</dbReference>
<dbReference type="Proteomes" id="UP000186817">
    <property type="component" value="Unassembled WGS sequence"/>
</dbReference>
<dbReference type="OrthoDB" id="1699231at2759"/>
<evidence type="ECO:0000256" key="2">
    <source>
        <dbReference type="ARBA" id="ARBA00022448"/>
    </source>
</evidence>
<sequence>MDDLMKPGRTSDSRLLLEVETGDEEPSSLLEGGGSKEEHDVCADGAAAYLRRTLSALLLGAEDSPAYLNVLMICIPAAFVARFGDWGENWQFLLSLIGLVPLAERVSFVTEDVAKYTNQTLGGLLNATFGNVTELLVCIFAIKAGLFRVVQLSMLGSVLSNLLLVLGTAFLVGGMRHKEQRFNRSAAVTNTGLLMFAVLALSLPSILDETHSGAGSENDPPRSAL</sequence>
<dbReference type="InterPro" id="IPR044880">
    <property type="entry name" value="NCX_ion-bd_dom_sf"/>
</dbReference>
<accession>A0A1Q9EZQ4</accession>
<name>A0A1Q9EZQ4_SYMMI</name>
<comment type="caution">
    <text evidence="9">The sequence shown here is derived from an EMBL/GenBank/DDBJ whole genome shotgun (WGS) entry which is preliminary data.</text>
</comment>
<organism evidence="9 10">
    <name type="scientific">Symbiodinium microadriaticum</name>
    <name type="common">Dinoflagellate</name>
    <name type="synonym">Zooxanthella microadriatica</name>
    <dbReference type="NCBI Taxonomy" id="2951"/>
    <lineage>
        <taxon>Eukaryota</taxon>
        <taxon>Sar</taxon>
        <taxon>Alveolata</taxon>
        <taxon>Dinophyceae</taxon>
        <taxon>Suessiales</taxon>
        <taxon>Symbiodiniaceae</taxon>
        <taxon>Symbiodinium</taxon>
    </lineage>
</organism>
<evidence type="ECO:0000256" key="1">
    <source>
        <dbReference type="ARBA" id="ARBA00004127"/>
    </source>
</evidence>
<dbReference type="Pfam" id="PF01699">
    <property type="entry name" value="Na_Ca_ex"/>
    <property type="match status" value="1"/>
</dbReference>
<evidence type="ECO:0000256" key="4">
    <source>
        <dbReference type="ARBA" id="ARBA00022989"/>
    </source>
</evidence>
<feature type="transmembrane region" description="Helical" evidence="7">
    <location>
        <begin position="121"/>
        <end position="142"/>
    </location>
</feature>
<keyword evidence="3 7" id="KW-0812">Transmembrane</keyword>
<evidence type="ECO:0000256" key="6">
    <source>
        <dbReference type="ARBA" id="ARBA00023136"/>
    </source>
</evidence>
<feature type="transmembrane region" description="Helical" evidence="7">
    <location>
        <begin position="154"/>
        <end position="175"/>
    </location>
</feature>
<keyword evidence="6 7" id="KW-0472">Membrane</keyword>
<comment type="subcellular location">
    <subcellularLocation>
        <location evidence="1">Endomembrane system</location>
        <topology evidence="1">Multi-pass membrane protein</topology>
    </subcellularLocation>
</comment>
<keyword evidence="10" id="KW-1185">Reference proteome</keyword>
<dbReference type="GO" id="GO:0005774">
    <property type="term" value="C:vacuolar membrane"/>
    <property type="evidence" value="ECO:0007669"/>
    <property type="project" value="UniProtKB-ARBA"/>
</dbReference>
<evidence type="ECO:0000256" key="7">
    <source>
        <dbReference type="SAM" id="Phobius"/>
    </source>
</evidence>